<keyword evidence="4 6" id="KW-0808">Transferase</keyword>
<name>A0ABT6F754_9BACT</name>
<accession>A0ABT6F754</accession>
<dbReference type="PANTHER" id="PTHR46383">
    <property type="entry name" value="ASPARTATE AMINOTRANSFERASE"/>
    <property type="match status" value="1"/>
</dbReference>
<evidence type="ECO:0000256" key="1">
    <source>
        <dbReference type="ARBA" id="ARBA00001933"/>
    </source>
</evidence>
<dbReference type="CDD" id="cd00609">
    <property type="entry name" value="AAT_like"/>
    <property type="match status" value="1"/>
</dbReference>
<evidence type="ECO:0000256" key="5">
    <source>
        <dbReference type="ARBA" id="ARBA00022898"/>
    </source>
</evidence>
<keyword evidence="9" id="KW-1185">Reference proteome</keyword>
<protein>
    <recommendedName>
        <fullName evidence="6">Aminotransferase</fullName>
        <ecNumber evidence="6">2.6.1.-</ecNumber>
    </recommendedName>
</protein>
<dbReference type="InterPro" id="IPR004838">
    <property type="entry name" value="NHTrfase_class1_PyrdxlP-BS"/>
</dbReference>
<sequence>MNERWIAERMSRIDASGIRKAFEMAKAMKDPINLSIGMPHFDVDPSIKQAVREAVDEGLNQYSVTQGVPELRDAIRESLQDYGHADREVLVTSGTAGGLMLALSAVVNPGDQVIVFDPYFVMYNHQVTLAGGETFLIDTYPDFRIDVAKVAAAITPRTKAVIVNSPNNPTGVVASAEELKDLALLCRERGVLLISDEVYNAFAFDGEFHSPAEWSEDVLVVDGFSKSFGMTGWRLGFAHGPGRLIQEMTKLQQFTFVCAPTPLQVGLARVLAKHTIDLSGQMAEYERKRDRVVEALDGLYDLPRPEGAFYAFPRAPWGTASQFVAAAIARELLIIPGNVFSRRDTHFRVSYAVADDVLDRGLEILRGLAIRGCA</sequence>
<gene>
    <name evidence="8" type="ORF">PZE19_06505</name>
</gene>
<evidence type="ECO:0000313" key="8">
    <source>
        <dbReference type="EMBL" id="MDG3003410.1"/>
    </source>
</evidence>
<comment type="caution">
    <text evidence="8">The sequence shown here is derived from an EMBL/GenBank/DDBJ whole genome shotgun (WGS) entry which is preliminary data.</text>
</comment>
<keyword evidence="5" id="KW-0663">Pyridoxal phosphate</keyword>
<dbReference type="RefSeq" id="WP_277859761.1">
    <property type="nucleotide sequence ID" value="NZ_JARRAG010000001.1"/>
</dbReference>
<evidence type="ECO:0000256" key="4">
    <source>
        <dbReference type="ARBA" id="ARBA00022679"/>
    </source>
</evidence>
<dbReference type="PANTHER" id="PTHR46383:SF3">
    <property type="entry name" value="ASPARTATE AMINOTRANSFERASE-RELATED"/>
    <property type="match status" value="1"/>
</dbReference>
<evidence type="ECO:0000259" key="7">
    <source>
        <dbReference type="Pfam" id="PF00155"/>
    </source>
</evidence>
<evidence type="ECO:0000256" key="6">
    <source>
        <dbReference type="RuleBase" id="RU000481"/>
    </source>
</evidence>
<reference evidence="8 9" key="1">
    <citation type="submission" date="2023-03" db="EMBL/GenBank/DDBJ databases">
        <title>Paludisphaera mucosa sp. nov. a novel planctomycete from northern fen.</title>
        <authorList>
            <person name="Ivanova A."/>
        </authorList>
    </citation>
    <scope>NUCLEOTIDE SEQUENCE [LARGE SCALE GENOMIC DNA]</scope>
    <source>
        <strain evidence="8 9">Pla2</strain>
    </source>
</reference>
<dbReference type="PROSITE" id="PS00105">
    <property type="entry name" value="AA_TRANSFER_CLASS_1"/>
    <property type="match status" value="1"/>
</dbReference>
<evidence type="ECO:0000313" key="9">
    <source>
        <dbReference type="Proteomes" id="UP001216907"/>
    </source>
</evidence>
<dbReference type="Gene3D" id="3.40.640.10">
    <property type="entry name" value="Type I PLP-dependent aspartate aminotransferase-like (Major domain)"/>
    <property type="match status" value="1"/>
</dbReference>
<proteinExistence type="inferred from homology"/>
<dbReference type="GO" id="GO:0008483">
    <property type="term" value="F:transaminase activity"/>
    <property type="evidence" value="ECO:0007669"/>
    <property type="project" value="UniProtKB-KW"/>
</dbReference>
<comment type="similarity">
    <text evidence="2 6">Belongs to the class-I pyridoxal-phosphate-dependent aminotransferase family.</text>
</comment>
<dbReference type="Pfam" id="PF00155">
    <property type="entry name" value="Aminotran_1_2"/>
    <property type="match status" value="1"/>
</dbReference>
<dbReference type="EMBL" id="JARRAG010000001">
    <property type="protein sequence ID" value="MDG3003410.1"/>
    <property type="molecule type" value="Genomic_DNA"/>
</dbReference>
<keyword evidence="3 6" id="KW-0032">Aminotransferase</keyword>
<dbReference type="InterPro" id="IPR015424">
    <property type="entry name" value="PyrdxlP-dep_Trfase"/>
</dbReference>
<organism evidence="8 9">
    <name type="scientific">Paludisphaera mucosa</name>
    <dbReference type="NCBI Taxonomy" id="3030827"/>
    <lineage>
        <taxon>Bacteria</taxon>
        <taxon>Pseudomonadati</taxon>
        <taxon>Planctomycetota</taxon>
        <taxon>Planctomycetia</taxon>
        <taxon>Isosphaerales</taxon>
        <taxon>Isosphaeraceae</taxon>
        <taxon>Paludisphaera</taxon>
    </lineage>
</organism>
<feature type="domain" description="Aminotransferase class I/classII large" evidence="7">
    <location>
        <begin position="30"/>
        <end position="363"/>
    </location>
</feature>
<dbReference type="InterPro" id="IPR004839">
    <property type="entry name" value="Aminotransferase_I/II_large"/>
</dbReference>
<evidence type="ECO:0000256" key="2">
    <source>
        <dbReference type="ARBA" id="ARBA00007441"/>
    </source>
</evidence>
<dbReference type="InterPro" id="IPR015421">
    <property type="entry name" value="PyrdxlP-dep_Trfase_major"/>
</dbReference>
<dbReference type="EC" id="2.6.1.-" evidence="6"/>
<dbReference type="SUPFAM" id="SSF53383">
    <property type="entry name" value="PLP-dependent transferases"/>
    <property type="match status" value="1"/>
</dbReference>
<evidence type="ECO:0000256" key="3">
    <source>
        <dbReference type="ARBA" id="ARBA00022576"/>
    </source>
</evidence>
<dbReference type="InterPro" id="IPR050596">
    <property type="entry name" value="AspAT/PAT-like"/>
</dbReference>
<dbReference type="Proteomes" id="UP001216907">
    <property type="component" value="Unassembled WGS sequence"/>
</dbReference>
<comment type="cofactor">
    <cofactor evidence="1 6">
        <name>pyridoxal 5'-phosphate</name>
        <dbReference type="ChEBI" id="CHEBI:597326"/>
    </cofactor>
</comment>